<gene>
    <name evidence="2" type="ordered locus">PCC7424_2655</name>
</gene>
<dbReference type="Proteomes" id="UP000002384">
    <property type="component" value="Chromosome"/>
</dbReference>
<evidence type="ECO:0000313" key="3">
    <source>
        <dbReference type="Proteomes" id="UP000002384"/>
    </source>
</evidence>
<dbReference type="OrthoDB" id="488745at2"/>
<protein>
    <submittedName>
        <fullName evidence="2">Uncharacterized protein</fullName>
    </submittedName>
</protein>
<dbReference type="HOGENOM" id="CLU_203090_0_0_3"/>
<dbReference type="AlphaFoldDB" id="B7KKU9"/>
<dbReference type="PANTHER" id="PTHR35996:SF1">
    <property type="entry name" value="OS04G0528100 PROTEIN"/>
    <property type="match status" value="1"/>
</dbReference>
<keyword evidence="3" id="KW-1185">Reference proteome</keyword>
<dbReference type="RefSeq" id="WP_015954669.1">
    <property type="nucleotide sequence ID" value="NC_011729.1"/>
</dbReference>
<dbReference type="EMBL" id="CP001291">
    <property type="protein sequence ID" value="ACK71068.1"/>
    <property type="molecule type" value="Genomic_DNA"/>
</dbReference>
<feature type="region of interest" description="Disordered" evidence="1">
    <location>
        <begin position="49"/>
        <end position="72"/>
    </location>
</feature>
<feature type="compositionally biased region" description="Low complexity" evidence="1">
    <location>
        <begin position="54"/>
        <end position="72"/>
    </location>
</feature>
<name>B7KKU9_GLOC7</name>
<reference evidence="3" key="1">
    <citation type="journal article" date="2011" name="MBio">
        <title>Novel metabolic attributes of the genus Cyanothece, comprising a group of unicellular nitrogen-fixing Cyanobacteria.</title>
        <authorList>
            <person name="Bandyopadhyay A."/>
            <person name="Elvitigala T."/>
            <person name="Welsh E."/>
            <person name="Stockel J."/>
            <person name="Liberton M."/>
            <person name="Min H."/>
            <person name="Sherman L.A."/>
            <person name="Pakrasi H.B."/>
        </authorList>
    </citation>
    <scope>NUCLEOTIDE SEQUENCE [LARGE SCALE GENOMIC DNA]</scope>
    <source>
        <strain evidence="3">PCC 7424</strain>
    </source>
</reference>
<dbReference type="STRING" id="65393.PCC7424_2655"/>
<organism evidence="2 3">
    <name type="scientific">Gloeothece citriformis (strain PCC 7424)</name>
    <name type="common">Cyanothece sp. (strain PCC 7424)</name>
    <dbReference type="NCBI Taxonomy" id="65393"/>
    <lineage>
        <taxon>Bacteria</taxon>
        <taxon>Bacillati</taxon>
        <taxon>Cyanobacteriota</taxon>
        <taxon>Cyanophyceae</taxon>
        <taxon>Oscillatoriophycideae</taxon>
        <taxon>Chroococcales</taxon>
        <taxon>Aphanothecaceae</taxon>
        <taxon>Gloeothece</taxon>
        <taxon>Gloeothece citriformis</taxon>
    </lineage>
</organism>
<accession>B7KKU9</accession>
<proteinExistence type="predicted"/>
<dbReference type="Pfam" id="PF26369">
    <property type="entry name" value="UPF0426"/>
    <property type="match status" value="1"/>
</dbReference>
<dbReference type="PANTHER" id="PTHR35996">
    <property type="entry name" value="OSJNBA0038O10.25 PROTEIN"/>
    <property type="match status" value="1"/>
</dbReference>
<sequence length="72" mass="7845">MFINELQPVVKELIQQPIAFMGGFVSGVFRLRLSEDPLKTWLDKQGLSNYTTESDSPSGNGSGSGPQSITIE</sequence>
<dbReference type="eggNOG" id="ENOG5032ZTM">
    <property type="taxonomic scope" value="Bacteria"/>
</dbReference>
<dbReference type="KEGG" id="cyc:PCC7424_2655"/>
<dbReference type="InterPro" id="IPR040278">
    <property type="entry name" value="UPF0426"/>
</dbReference>
<evidence type="ECO:0000256" key="1">
    <source>
        <dbReference type="SAM" id="MobiDB-lite"/>
    </source>
</evidence>
<evidence type="ECO:0000313" key="2">
    <source>
        <dbReference type="EMBL" id="ACK71068.1"/>
    </source>
</evidence>